<evidence type="ECO:0000313" key="1">
    <source>
        <dbReference type="EMBL" id="ABK93340.1"/>
    </source>
</evidence>
<proteinExistence type="evidence at transcript level"/>
<dbReference type="EMBL" id="EF145154">
    <property type="protein sequence ID" value="ABK93340.1"/>
    <property type="molecule type" value="mRNA"/>
</dbReference>
<reference evidence="1" key="1">
    <citation type="journal article" date="2008" name="BMC Genomics">
        <title>Analysis of 4,664 high-quality sequence-finished poplar full-length cDNA clones and their utility for the discovery of genes responding to insect feeding.</title>
        <authorList>
            <person name="Ralph S.G."/>
            <person name="Chun H.J."/>
            <person name="Cooper D."/>
            <person name="Kirkpatrick R."/>
            <person name="Kolosova N."/>
            <person name="Gunter L."/>
            <person name="Tuskan G.A."/>
            <person name="Douglas C.J."/>
            <person name="Holt R.A."/>
            <person name="Jones S.J."/>
            <person name="Marra M.A."/>
            <person name="Bohlmann J."/>
        </authorList>
    </citation>
    <scope>NUCLEOTIDE SEQUENCE</scope>
    <source>
        <tissue evidence="1">Phloem and cambium</tissue>
    </source>
</reference>
<organism evidence="1">
    <name type="scientific">Populus trichocarpa</name>
    <name type="common">Western balsam poplar</name>
    <name type="synonym">Populus balsamifera subsp. trichocarpa</name>
    <dbReference type="NCBI Taxonomy" id="3694"/>
    <lineage>
        <taxon>Eukaryota</taxon>
        <taxon>Viridiplantae</taxon>
        <taxon>Streptophyta</taxon>
        <taxon>Embryophyta</taxon>
        <taxon>Tracheophyta</taxon>
        <taxon>Spermatophyta</taxon>
        <taxon>Magnoliopsida</taxon>
        <taxon>eudicotyledons</taxon>
        <taxon>Gunneridae</taxon>
        <taxon>Pentapetalae</taxon>
        <taxon>rosids</taxon>
        <taxon>fabids</taxon>
        <taxon>Malpighiales</taxon>
        <taxon>Salicaceae</taxon>
        <taxon>Saliceae</taxon>
        <taxon>Populus</taxon>
    </lineage>
</organism>
<protein>
    <submittedName>
        <fullName evidence="1">Uncharacterized protein</fullName>
    </submittedName>
</protein>
<accession>A9PAD7</accession>
<sequence length="47" mass="5311">MKFLCPVVALCNSSVLCRLQSFQWNCCSISFMFRLGLPFTSSIMIST</sequence>
<dbReference type="AlphaFoldDB" id="A9PAD7"/>
<name>A9PAD7_POPTR</name>